<feature type="domain" description="Conserved hypothetical protein CHP02391" evidence="1">
    <location>
        <begin position="173"/>
        <end position="250"/>
    </location>
</feature>
<dbReference type="AlphaFoldDB" id="A0A1G6HDY7"/>
<dbReference type="RefSeq" id="WP_092747812.1">
    <property type="nucleotide sequence ID" value="NZ_FMYL01000005.1"/>
</dbReference>
<accession>A0A1G6HDY7</accession>
<protein>
    <recommendedName>
        <fullName evidence="1">Conserved hypothetical protein CHP02391 domain-containing protein</fullName>
    </recommendedName>
</protein>
<dbReference type="Pfam" id="PF09509">
    <property type="entry name" value="Hypoth_Ymh"/>
    <property type="match status" value="1"/>
</dbReference>
<dbReference type="OrthoDB" id="9811053at2"/>
<sequence length="278" mass="32490">MFKTENYYHIDYLAQAGVTETCLYSLCNLIQTNADLTDARLLTSEQSHAFIFKDQFDNYYIIRSGFSSGYPGEGPKGLAKALAILKKHQINIEEVPIPSKLLNKLNKSLLTDQDIDFIFQQKIIRPIRLHDYIYPFGGEVNQALKQKRYYLLELPYSIIDDRIFDLALLFKQDPDSALSKAYKRLEDIIRQRTNLNEASTRLFSQVFQGKNALLTWDVPDHSEIQGRIDLFKGTYMAFRNARAHREKEENLVHQYREFLLINELYLIEKEAILIIHDE</sequence>
<dbReference type="InterPro" id="IPR012654">
    <property type="entry name" value="CHP02391"/>
</dbReference>
<evidence type="ECO:0000313" key="2">
    <source>
        <dbReference type="EMBL" id="SDB92431.1"/>
    </source>
</evidence>
<gene>
    <name evidence="2" type="ORF">SAMN05421733_10576</name>
</gene>
<proteinExistence type="predicted"/>
<keyword evidence="3" id="KW-1185">Reference proteome</keyword>
<dbReference type="Proteomes" id="UP000242501">
    <property type="component" value="Unassembled WGS sequence"/>
</dbReference>
<dbReference type="EMBL" id="FMYL01000005">
    <property type="protein sequence ID" value="SDB92431.1"/>
    <property type="molecule type" value="Genomic_DNA"/>
</dbReference>
<name>A0A1G6HDY7_9GAMM</name>
<organism evidence="2 3">
    <name type="scientific">Acinetobacter boissieri</name>
    <dbReference type="NCBI Taxonomy" id="1219383"/>
    <lineage>
        <taxon>Bacteria</taxon>
        <taxon>Pseudomonadati</taxon>
        <taxon>Pseudomonadota</taxon>
        <taxon>Gammaproteobacteria</taxon>
        <taxon>Moraxellales</taxon>
        <taxon>Moraxellaceae</taxon>
        <taxon>Acinetobacter</taxon>
    </lineage>
</organism>
<reference evidence="3" key="1">
    <citation type="submission" date="2016-09" db="EMBL/GenBank/DDBJ databases">
        <authorList>
            <person name="Varghese N."/>
            <person name="Submissions S."/>
        </authorList>
    </citation>
    <scope>NUCLEOTIDE SEQUENCE [LARGE SCALE GENOMIC DNA]</scope>
    <source>
        <strain evidence="3">ANC 4422</strain>
    </source>
</reference>
<evidence type="ECO:0000259" key="1">
    <source>
        <dbReference type="Pfam" id="PF09509"/>
    </source>
</evidence>
<evidence type="ECO:0000313" key="3">
    <source>
        <dbReference type="Proteomes" id="UP000242501"/>
    </source>
</evidence>